<dbReference type="Proteomes" id="UP000003009">
    <property type="component" value="Unassembled WGS sequence"/>
</dbReference>
<reference evidence="2" key="1">
    <citation type="submission" date="2009-04" db="EMBL/GenBank/DDBJ databases">
        <authorList>
            <person name="Weinstock G."/>
            <person name="Sodergren E."/>
            <person name="Clifton S."/>
            <person name="Fulton L."/>
            <person name="Fulton B."/>
            <person name="Courtney L."/>
            <person name="Fronick C."/>
            <person name="Harrison M."/>
            <person name="Strong C."/>
            <person name="Farmer C."/>
            <person name="Delahaunty K."/>
            <person name="Markovic C."/>
            <person name="Hall O."/>
            <person name="Minx P."/>
            <person name="Tomlinson C."/>
            <person name="Mitreva M."/>
            <person name="Nelson J."/>
            <person name="Hou S."/>
            <person name="Wollam A."/>
            <person name="Pepin K.H."/>
            <person name="Johnson M."/>
            <person name="Bhonagiri V."/>
            <person name="Nash W.E."/>
            <person name="Warren W."/>
            <person name="Chinwalla A."/>
            <person name="Mardis E.R."/>
            <person name="Wilson R.K."/>
        </authorList>
    </citation>
    <scope>NUCLEOTIDE SEQUENCE [LARGE SCALE GENOMIC DNA]</scope>
    <source>
        <strain evidence="2">ATCC 51147</strain>
    </source>
</reference>
<evidence type="ECO:0000313" key="3">
    <source>
        <dbReference type="Proteomes" id="UP000003009"/>
    </source>
</evidence>
<evidence type="ECO:0000313" key="2">
    <source>
        <dbReference type="EMBL" id="EEP67702.1"/>
    </source>
</evidence>
<name>C4GIT0_9NEIS</name>
<feature type="compositionally biased region" description="Basic and acidic residues" evidence="1">
    <location>
        <begin position="31"/>
        <end position="46"/>
    </location>
</feature>
<feature type="compositionally biased region" description="Polar residues" evidence="1">
    <location>
        <begin position="1"/>
        <end position="10"/>
    </location>
</feature>
<dbReference type="HOGENOM" id="CLU_3184743_0_0_4"/>
<evidence type="ECO:0000256" key="1">
    <source>
        <dbReference type="SAM" id="MobiDB-lite"/>
    </source>
</evidence>
<dbReference type="EMBL" id="ACJW02000003">
    <property type="protein sequence ID" value="EEP67702.1"/>
    <property type="molecule type" value="Genomic_DNA"/>
</dbReference>
<accession>C4GIT0</accession>
<dbReference type="AlphaFoldDB" id="C4GIT0"/>
<proteinExistence type="predicted"/>
<comment type="caution">
    <text evidence="2">The sequence shown here is derived from an EMBL/GenBank/DDBJ whole genome shotgun (WGS) entry which is preliminary data.</text>
</comment>
<gene>
    <name evidence="2" type="ORF">GCWU000324_01951</name>
</gene>
<sequence>MRQSFENSLQPRIMSPKHFQAASMNAIHASRQPENHLSREPSKNHP</sequence>
<protein>
    <submittedName>
        <fullName evidence="2">Uncharacterized protein</fullName>
    </submittedName>
</protein>
<keyword evidence="3" id="KW-1185">Reference proteome</keyword>
<organism evidence="2 3">
    <name type="scientific">Kingella oralis ATCC 51147</name>
    <dbReference type="NCBI Taxonomy" id="629741"/>
    <lineage>
        <taxon>Bacteria</taxon>
        <taxon>Pseudomonadati</taxon>
        <taxon>Pseudomonadota</taxon>
        <taxon>Betaproteobacteria</taxon>
        <taxon>Neisseriales</taxon>
        <taxon>Neisseriaceae</taxon>
        <taxon>Kingella</taxon>
    </lineage>
</organism>
<feature type="region of interest" description="Disordered" evidence="1">
    <location>
        <begin position="1"/>
        <end position="46"/>
    </location>
</feature>